<gene>
    <name evidence="3" type="ORF">SAMN02746019_00022810</name>
</gene>
<keyword evidence="3" id="KW-0456">Lyase</keyword>
<sequence length="287" mass="32436">MNEITSPLRSFDLFLFSTDPDLIRPAIAGGAAGVVVDWEHIGKAERQAGFDTQINHDTPEDLRRVRACTTARVLCRINAFGPWTQKEIEAAVQAGADEILLPMVRSVEEVERALEWIRGRCGLGILIETRKAVAICERLACLPLTRAYLGLHDLAIERRTPNPFRAISDGLVERVRSAFSIPFGFAGLTLPDRGFPIPCRLLIAEMARLGCSFSFLRRSFLRDIVGRDPRMEIPRILEALREAFRQPPPTREAMHQELLRVIEEADALFSNRNRMVRLWPISRARLS</sequence>
<dbReference type="Proteomes" id="UP000197025">
    <property type="component" value="Unassembled WGS sequence"/>
</dbReference>
<dbReference type="GO" id="GO:0016829">
    <property type="term" value="F:lyase activity"/>
    <property type="evidence" value="ECO:0007669"/>
    <property type="project" value="UniProtKB-KW"/>
</dbReference>
<evidence type="ECO:0000256" key="1">
    <source>
        <dbReference type="ARBA" id="ARBA00022723"/>
    </source>
</evidence>
<dbReference type="SUPFAM" id="SSF51621">
    <property type="entry name" value="Phosphoenolpyruvate/pyruvate domain"/>
    <property type="match status" value="1"/>
</dbReference>
<dbReference type="RefSeq" id="WP_200808025.1">
    <property type="nucleotide sequence ID" value="NZ_FYEK01000003.1"/>
</dbReference>
<dbReference type="InterPro" id="IPR040442">
    <property type="entry name" value="Pyrv_kinase-like_dom_sf"/>
</dbReference>
<dbReference type="Pfam" id="PF03328">
    <property type="entry name" value="HpcH_HpaI"/>
    <property type="match status" value="1"/>
</dbReference>
<dbReference type="InterPro" id="IPR005000">
    <property type="entry name" value="Aldolase/citrate-lyase_domain"/>
</dbReference>
<dbReference type="EMBL" id="FYEK01000003">
    <property type="protein sequence ID" value="SNB52258.1"/>
    <property type="molecule type" value="Genomic_DNA"/>
</dbReference>
<proteinExistence type="predicted"/>
<evidence type="ECO:0000313" key="4">
    <source>
        <dbReference type="Proteomes" id="UP000197025"/>
    </source>
</evidence>
<feature type="domain" description="HpcH/HpaI aldolase/citrate lyase" evidence="2">
    <location>
        <begin position="13"/>
        <end position="156"/>
    </location>
</feature>
<dbReference type="InterPro" id="IPR015813">
    <property type="entry name" value="Pyrv/PenolPyrv_kinase-like_dom"/>
</dbReference>
<dbReference type="AlphaFoldDB" id="A0A212PZ76"/>
<name>A0A212PZ76_9CHLR</name>
<keyword evidence="1" id="KW-0479">Metal-binding</keyword>
<accession>A0A212PZ76</accession>
<protein>
    <submittedName>
        <fullName evidence="3">Citrate lyase beta subunit</fullName>
    </submittedName>
</protein>
<keyword evidence="4" id="KW-1185">Reference proteome</keyword>
<dbReference type="GO" id="GO:0046872">
    <property type="term" value="F:metal ion binding"/>
    <property type="evidence" value="ECO:0007669"/>
    <property type="project" value="UniProtKB-KW"/>
</dbReference>
<organism evidence="3 4">
    <name type="scientific">Thermoflexus hugenholtzii JAD2</name>
    <dbReference type="NCBI Taxonomy" id="877466"/>
    <lineage>
        <taxon>Bacteria</taxon>
        <taxon>Bacillati</taxon>
        <taxon>Chloroflexota</taxon>
        <taxon>Thermoflexia</taxon>
        <taxon>Thermoflexales</taxon>
        <taxon>Thermoflexaceae</taxon>
        <taxon>Thermoflexus</taxon>
    </lineage>
</organism>
<reference evidence="4" key="1">
    <citation type="submission" date="2017-06" db="EMBL/GenBank/DDBJ databases">
        <authorList>
            <person name="Varghese N."/>
            <person name="Submissions S."/>
        </authorList>
    </citation>
    <scope>NUCLEOTIDE SEQUENCE [LARGE SCALE GENOMIC DNA]</scope>
    <source>
        <strain evidence="4">JAD2</strain>
    </source>
</reference>
<dbReference type="Gene3D" id="3.20.20.60">
    <property type="entry name" value="Phosphoenolpyruvate-binding domains"/>
    <property type="match status" value="1"/>
</dbReference>
<evidence type="ECO:0000313" key="3">
    <source>
        <dbReference type="EMBL" id="SNB52258.1"/>
    </source>
</evidence>
<dbReference type="InParanoid" id="A0A212PZ76"/>
<evidence type="ECO:0000259" key="2">
    <source>
        <dbReference type="Pfam" id="PF03328"/>
    </source>
</evidence>